<proteinExistence type="predicted"/>
<sequence>MSARQPVTVHSARVVVPMTAPPIADGAVAVRGDRILHVGDRSWVVDQLRAAGAAFTEQHWRGALLPGLVNAHSHLQYTGMASVGQRQYSGFEDWAAAFNVVYAEPHDWRAEAAEGAETSILAGVTSIADVVTDIEAAPVLDEYGLGGIAYWEVMDWENAAWQDHGRDQVLDELARIPTTPGAGLSPHAPYSLDVSPLLELPDIVRQRGLRLHLHLGEAAFEGERTAIEPVPGLDGVVGVGHGTDWHLANVPSFRAMRALGFGASATAFVDRLGVLGPDCHIAHGVYVTAADRALLRARGTAVALCPRSNAVIGLDPPPVADYLREGSPIAIGTDSLSSSPSLDPMADVTALHRIARAQGYGDRDLHERLLAAATLGGAHAMGLAVGPDRIGHLAVGARADLAVFDVDARTVPDALAELVEDGAGRAVATVIRGVVRATDGVLTGGGVGARSAAARSVSPSTTPSAAPQPSPSAAPQPSFPQPSIPQEEL</sequence>
<evidence type="ECO:0000256" key="1">
    <source>
        <dbReference type="ARBA" id="ARBA00022801"/>
    </source>
</evidence>
<dbReference type="GO" id="GO:0016810">
    <property type="term" value="F:hydrolase activity, acting on carbon-nitrogen (but not peptide) bonds"/>
    <property type="evidence" value="ECO:0007669"/>
    <property type="project" value="InterPro"/>
</dbReference>
<dbReference type="EMBL" id="JAGYPE010000002">
    <property type="protein sequence ID" value="MBS4181408.1"/>
    <property type="molecule type" value="Genomic_DNA"/>
</dbReference>
<feature type="domain" description="Amidohydrolase-related" evidence="3">
    <location>
        <begin position="64"/>
        <end position="432"/>
    </location>
</feature>
<dbReference type="PANTHER" id="PTHR43794">
    <property type="entry name" value="AMINOHYDROLASE SSNA-RELATED"/>
    <property type="match status" value="1"/>
</dbReference>
<dbReference type="InterPro" id="IPR006680">
    <property type="entry name" value="Amidohydro-rel"/>
</dbReference>
<organism evidence="4">
    <name type="scientific">Neobacillus citreus</name>
    <dbReference type="NCBI Taxonomy" id="2833578"/>
    <lineage>
        <taxon>Bacteria</taxon>
        <taxon>Bacillati</taxon>
        <taxon>Bacillota</taxon>
        <taxon>Bacilli</taxon>
        <taxon>Bacillales</taxon>
        <taxon>Bacillaceae</taxon>
        <taxon>Neobacillus</taxon>
    </lineage>
</organism>
<dbReference type="SUPFAM" id="SSF51338">
    <property type="entry name" value="Composite domain of metallo-dependent hydrolases"/>
    <property type="match status" value="2"/>
</dbReference>
<protein>
    <submittedName>
        <fullName evidence="4">Amidohydrolase family protein</fullName>
    </submittedName>
</protein>
<dbReference type="SUPFAM" id="SSF51556">
    <property type="entry name" value="Metallo-dependent hydrolases"/>
    <property type="match status" value="1"/>
</dbReference>
<dbReference type="AlphaFoldDB" id="A0A942SX76"/>
<dbReference type="Pfam" id="PF01979">
    <property type="entry name" value="Amidohydro_1"/>
    <property type="match status" value="1"/>
</dbReference>
<evidence type="ECO:0000256" key="2">
    <source>
        <dbReference type="SAM" id="MobiDB-lite"/>
    </source>
</evidence>
<name>A0A942SX76_9BACI</name>
<keyword evidence="1" id="KW-0378">Hydrolase</keyword>
<comment type="caution">
    <text evidence="4">The sequence shown here is derived from an EMBL/GenBank/DDBJ whole genome shotgun (WGS) entry which is preliminary data.</text>
</comment>
<feature type="compositionally biased region" description="Low complexity" evidence="2">
    <location>
        <begin position="450"/>
        <end position="465"/>
    </location>
</feature>
<feature type="region of interest" description="Disordered" evidence="2">
    <location>
        <begin position="450"/>
        <end position="489"/>
    </location>
</feature>
<reference evidence="4" key="1">
    <citation type="submission" date="2021-05" db="EMBL/GenBank/DDBJ databases">
        <title>Novel Bacillus species.</title>
        <authorList>
            <person name="Liu G."/>
        </authorList>
    </citation>
    <scope>NUCLEOTIDE SEQUENCE</scope>
    <source>
        <strain evidence="4">FJAT-50051</strain>
    </source>
</reference>
<feature type="compositionally biased region" description="Pro residues" evidence="2">
    <location>
        <begin position="466"/>
        <end position="483"/>
    </location>
</feature>
<accession>A0A942SX76</accession>
<gene>
    <name evidence="4" type="ORF">KHB02_08425</name>
</gene>
<dbReference type="Gene3D" id="2.30.40.10">
    <property type="entry name" value="Urease, subunit C, domain 1"/>
    <property type="match status" value="2"/>
</dbReference>
<dbReference type="PANTHER" id="PTHR43794:SF11">
    <property type="entry name" value="AMIDOHYDROLASE-RELATED DOMAIN-CONTAINING PROTEIN"/>
    <property type="match status" value="1"/>
</dbReference>
<dbReference type="InterPro" id="IPR011059">
    <property type="entry name" value="Metal-dep_hydrolase_composite"/>
</dbReference>
<dbReference type="InterPro" id="IPR050287">
    <property type="entry name" value="MTA/SAH_deaminase"/>
</dbReference>
<dbReference type="InterPro" id="IPR032466">
    <property type="entry name" value="Metal_Hydrolase"/>
</dbReference>
<evidence type="ECO:0000313" key="4">
    <source>
        <dbReference type="EMBL" id="MBS4181408.1"/>
    </source>
</evidence>
<dbReference type="Gene3D" id="3.20.20.140">
    <property type="entry name" value="Metal-dependent hydrolases"/>
    <property type="match status" value="2"/>
</dbReference>
<evidence type="ECO:0000259" key="3">
    <source>
        <dbReference type="Pfam" id="PF01979"/>
    </source>
</evidence>